<evidence type="ECO:0000313" key="1">
    <source>
        <dbReference type="EMBL" id="ODS23269.1"/>
    </source>
</evidence>
<evidence type="ECO:0000313" key="2">
    <source>
        <dbReference type="Proteomes" id="UP000242502"/>
    </source>
</evidence>
<reference evidence="1 2" key="1">
    <citation type="journal article" date="2016" name="Appl. Environ. Microbiol.">
        <title>Lack of Overt Genome Reduction in the Bryostatin-Producing Bryozoan Symbiont "Candidatus Endobugula sertula".</title>
        <authorList>
            <person name="Miller I.J."/>
            <person name="Vanee N."/>
            <person name="Fong S.S."/>
            <person name="Lim-Fong G.E."/>
            <person name="Kwan J.C."/>
        </authorList>
    </citation>
    <scope>NUCLEOTIDE SEQUENCE [LARGE SCALE GENOMIC DNA]</scope>
    <source>
        <strain evidence="1">AB1-4</strain>
    </source>
</reference>
<accession>A0A1D2QNW0</accession>
<name>A0A1D2QNW0_9GAMM</name>
<sequence length="235" mass="26651">MFPKTILQRFCTLSIRNKITITGICIAVIGGLDTFFVDDSDTDFVNSVTDSTINNQNIINNSTIIFPVTENSTEVKKETYSVEDVISSVYLDSVDHHLSSSYRVMARSMGGFDFRDNGENHIFFSGITPFKLQKVDAIFGPDYRLYGKAYNLNERNKTVDVDIYFISMVDNYGNAFEVRSKTNQPIGYAESLNKITQKVVSIEKSDRGYYFSSGNDVQIFLEYTKDDIELVGKTR</sequence>
<protein>
    <submittedName>
        <fullName evidence="1">Uncharacterized protein</fullName>
    </submittedName>
</protein>
<proteinExistence type="predicted"/>
<organism evidence="1 2">
    <name type="scientific">Candidatus Endobugula sertula</name>
    <name type="common">Bugula neritina bacterial symbiont</name>
    <dbReference type="NCBI Taxonomy" id="62101"/>
    <lineage>
        <taxon>Bacteria</taxon>
        <taxon>Pseudomonadati</taxon>
        <taxon>Pseudomonadota</taxon>
        <taxon>Gammaproteobacteria</taxon>
        <taxon>Cellvibrionales</taxon>
        <taxon>Cellvibrionaceae</taxon>
        <taxon>Candidatus Endobugula</taxon>
    </lineage>
</organism>
<dbReference type="EMBL" id="MDLC01000033">
    <property type="protein sequence ID" value="ODS23269.1"/>
    <property type="molecule type" value="Genomic_DNA"/>
</dbReference>
<dbReference type="AlphaFoldDB" id="A0A1D2QNW0"/>
<comment type="caution">
    <text evidence="1">The sequence shown here is derived from an EMBL/GenBank/DDBJ whole genome shotgun (WGS) entry which is preliminary data.</text>
</comment>
<gene>
    <name evidence="1" type="ORF">AB835_09620</name>
</gene>
<dbReference type="Proteomes" id="UP000242502">
    <property type="component" value="Unassembled WGS sequence"/>
</dbReference>